<name>A0A2K1IZN4_PHYPA</name>
<gene>
    <name evidence="2" type="ORF">PHYPA_022617</name>
</gene>
<reference evidence="3" key="3">
    <citation type="submission" date="2020-12" db="UniProtKB">
        <authorList>
            <consortium name="EnsemblPlants"/>
        </authorList>
    </citation>
    <scope>IDENTIFICATION</scope>
</reference>
<dbReference type="Gramene" id="Pp3c18_1620V3.2">
    <property type="protein sequence ID" value="Pp3c18_1620V3.2"/>
    <property type="gene ID" value="Pp3c18_1620"/>
</dbReference>
<reference evidence="2 4" key="1">
    <citation type="journal article" date="2008" name="Science">
        <title>The Physcomitrella genome reveals evolutionary insights into the conquest of land by plants.</title>
        <authorList>
            <person name="Rensing S."/>
            <person name="Lang D."/>
            <person name="Zimmer A."/>
            <person name="Terry A."/>
            <person name="Salamov A."/>
            <person name="Shapiro H."/>
            <person name="Nishiyama T."/>
            <person name="Perroud P.-F."/>
            <person name="Lindquist E."/>
            <person name="Kamisugi Y."/>
            <person name="Tanahashi T."/>
            <person name="Sakakibara K."/>
            <person name="Fujita T."/>
            <person name="Oishi K."/>
            <person name="Shin-I T."/>
            <person name="Kuroki Y."/>
            <person name="Toyoda A."/>
            <person name="Suzuki Y."/>
            <person name="Hashimoto A."/>
            <person name="Yamaguchi K."/>
            <person name="Sugano A."/>
            <person name="Kohara Y."/>
            <person name="Fujiyama A."/>
            <person name="Anterola A."/>
            <person name="Aoki S."/>
            <person name="Ashton N."/>
            <person name="Barbazuk W.B."/>
            <person name="Barker E."/>
            <person name="Bennetzen J."/>
            <person name="Bezanilla M."/>
            <person name="Blankenship R."/>
            <person name="Cho S.H."/>
            <person name="Dutcher S."/>
            <person name="Estelle M."/>
            <person name="Fawcett J.A."/>
            <person name="Gundlach H."/>
            <person name="Hanada K."/>
            <person name="Heyl A."/>
            <person name="Hicks K.A."/>
            <person name="Hugh J."/>
            <person name="Lohr M."/>
            <person name="Mayer K."/>
            <person name="Melkozernov A."/>
            <person name="Murata T."/>
            <person name="Nelson D."/>
            <person name="Pils B."/>
            <person name="Prigge M."/>
            <person name="Reiss B."/>
            <person name="Renner T."/>
            <person name="Rombauts S."/>
            <person name="Rushton P."/>
            <person name="Sanderfoot A."/>
            <person name="Schween G."/>
            <person name="Shiu S.-H."/>
            <person name="Stueber K."/>
            <person name="Theodoulou F.L."/>
            <person name="Tu H."/>
            <person name="Van de Peer Y."/>
            <person name="Verrier P.J."/>
            <person name="Waters E."/>
            <person name="Wood A."/>
            <person name="Yang L."/>
            <person name="Cove D."/>
            <person name="Cuming A."/>
            <person name="Hasebe M."/>
            <person name="Lucas S."/>
            <person name="Mishler D.B."/>
            <person name="Reski R."/>
            <person name="Grigoriev I."/>
            <person name="Quatrano R.S."/>
            <person name="Boore J.L."/>
        </authorList>
    </citation>
    <scope>NUCLEOTIDE SEQUENCE [LARGE SCALE GENOMIC DNA]</scope>
    <source>
        <strain evidence="3 4">cv. Gransden 2004</strain>
    </source>
</reference>
<accession>A0A2K1IZN4</accession>
<dbReference type="Proteomes" id="UP000006727">
    <property type="component" value="Chromosome 18"/>
</dbReference>
<evidence type="ECO:0000313" key="3">
    <source>
        <dbReference type="EnsemblPlants" id="Pp3c18_1620V3.1"/>
    </source>
</evidence>
<feature type="region of interest" description="Disordered" evidence="1">
    <location>
        <begin position="48"/>
        <end position="76"/>
    </location>
</feature>
<dbReference type="EnsemblPlants" id="Pp3c18_1620V3.2">
    <property type="protein sequence ID" value="Pp3c18_1620V3.2"/>
    <property type="gene ID" value="Pp3c18_1620"/>
</dbReference>
<organism evidence="2">
    <name type="scientific">Physcomitrium patens</name>
    <name type="common">Spreading-leaved earth moss</name>
    <name type="synonym">Physcomitrella patens</name>
    <dbReference type="NCBI Taxonomy" id="3218"/>
    <lineage>
        <taxon>Eukaryota</taxon>
        <taxon>Viridiplantae</taxon>
        <taxon>Streptophyta</taxon>
        <taxon>Embryophyta</taxon>
        <taxon>Bryophyta</taxon>
        <taxon>Bryophytina</taxon>
        <taxon>Bryopsida</taxon>
        <taxon>Funariidae</taxon>
        <taxon>Funariales</taxon>
        <taxon>Funariaceae</taxon>
        <taxon>Physcomitrium</taxon>
    </lineage>
</organism>
<evidence type="ECO:0000256" key="1">
    <source>
        <dbReference type="SAM" id="MobiDB-lite"/>
    </source>
</evidence>
<sequence>MSLKELEFKTSNQCEEAERLRSELKHVQEELEGIKSQSIALRRDLEEAKEVKSHAEQRMYQEDGRGRTRGKSLNGM</sequence>
<reference evidence="2 4" key="2">
    <citation type="journal article" date="2018" name="Plant J.">
        <title>The Physcomitrella patens chromosome-scale assembly reveals moss genome structure and evolution.</title>
        <authorList>
            <person name="Lang D."/>
            <person name="Ullrich K.K."/>
            <person name="Murat F."/>
            <person name="Fuchs J."/>
            <person name="Jenkins J."/>
            <person name="Haas F.B."/>
            <person name="Piednoel M."/>
            <person name="Gundlach H."/>
            <person name="Van Bel M."/>
            <person name="Meyberg R."/>
            <person name="Vives C."/>
            <person name="Morata J."/>
            <person name="Symeonidi A."/>
            <person name="Hiss M."/>
            <person name="Muchero W."/>
            <person name="Kamisugi Y."/>
            <person name="Saleh O."/>
            <person name="Blanc G."/>
            <person name="Decker E.L."/>
            <person name="van Gessel N."/>
            <person name="Grimwood J."/>
            <person name="Hayes R.D."/>
            <person name="Graham S.W."/>
            <person name="Gunter L.E."/>
            <person name="McDaniel S.F."/>
            <person name="Hoernstein S.N.W."/>
            <person name="Larsson A."/>
            <person name="Li F.W."/>
            <person name="Perroud P.F."/>
            <person name="Phillips J."/>
            <person name="Ranjan P."/>
            <person name="Rokshar D.S."/>
            <person name="Rothfels C.J."/>
            <person name="Schneider L."/>
            <person name="Shu S."/>
            <person name="Stevenson D.W."/>
            <person name="Thummler F."/>
            <person name="Tillich M."/>
            <person name="Villarreal Aguilar J.C."/>
            <person name="Widiez T."/>
            <person name="Wong G.K."/>
            <person name="Wymore A."/>
            <person name="Zhang Y."/>
            <person name="Zimmer A.D."/>
            <person name="Quatrano R.S."/>
            <person name="Mayer K.F.X."/>
            <person name="Goodstein D."/>
            <person name="Casacuberta J.M."/>
            <person name="Vandepoele K."/>
            <person name="Reski R."/>
            <person name="Cuming A.C."/>
            <person name="Tuskan G.A."/>
            <person name="Maumus F."/>
            <person name="Salse J."/>
            <person name="Schmutz J."/>
            <person name="Rensing S.A."/>
        </authorList>
    </citation>
    <scope>NUCLEOTIDE SEQUENCE [LARGE SCALE GENOMIC DNA]</scope>
    <source>
        <strain evidence="3 4">cv. Gransden 2004</strain>
    </source>
</reference>
<dbReference type="AlphaFoldDB" id="A0A2K1IZN4"/>
<proteinExistence type="predicted"/>
<dbReference type="InParanoid" id="A0A2K1IZN4"/>
<evidence type="ECO:0000313" key="2">
    <source>
        <dbReference type="EMBL" id="PNR34719.1"/>
    </source>
</evidence>
<dbReference type="EnsemblPlants" id="Pp3c18_1620V3.1">
    <property type="protein sequence ID" value="Pp3c18_1620V3.1"/>
    <property type="gene ID" value="Pp3c18_1620"/>
</dbReference>
<feature type="compositionally biased region" description="Basic and acidic residues" evidence="1">
    <location>
        <begin position="48"/>
        <end position="66"/>
    </location>
</feature>
<protein>
    <submittedName>
        <fullName evidence="2 3">Uncharacterized protein</fullName>
    </submittedName>
</protein>
<dbReference type="EMBL" id="ABEU02000018">
    <property type="protein sequence ID" value="PNR34719.1"/>
    <property type="molecule type" value="Genomic_DNA"/>
</dbReference>
<dbReference type="Gramene" id="Pp3c18_1620V3.1">
    <property type="protein sequence ID" value="Pp3c18_1620V3.1"/>
    <property type="gene ID" value="Pp3c18_1620"/>
</dbReference>
<keyword evidence="4" id="KW-1185">Reference proteome</keyword>
<evidence type="ECO:0000313" key="4">
    <source>
        <dbReference type="Proteomes" id="UP000006727"/>
    </source>
</evidence>